<dbReference type="GO" id="GO:0006355">
    <property type="term" value="P:regulation of DNA-templated transcription"/>
    <property type="evidence" value="ECO:0007669"/>
    <property type="project" value="InterPro"/>
</dbReference>
<dbReference type="InterPro" id="IPR000014">
    <property type="entry name" value="PAS"/>
</dbReference>
<keyword evidence="3" id="KW-0805">Transcription regulation</keyword>
<keyword evidence="4" id="KW-0238">DNA-binding</keyword>
<dbReference type="InterPro" id="IPR035965">
    <property type="entry name" value="PAS-like_dom_sf"/>
</dbReference>
<evidence type="ECO:0000256" key="3">
    <source>
        <dbReference type="ARBA" id="ARBA00023015"/>
    </source>
</evidence>
<dbReference type="SUPFAM" id="SSF52540">
    <property type="entry name" value="P-loop containing nucleoside triphosphate hydrolases"/>
    <property type="match status" value="1"/>
</dbReference>
<proteinExistence type="predicted"/>
<dbReference type="CDD" id="cd00130">
    <property type="entry name" value="PAS"/>
    <property type="match status" value="1"/>
</dbReference>
<reference evidence="9 10" key="1">
    <citation type="journal article" date="2010" name="J. Bacteriol.">
        <title>Genome sequence of the oligotrophic marine Gammaproteobacterium HTCC2143, isolated from the Oregon Coast.</title>
        <authorList>
            <person name="Oh H.M."/>
            <person name="Kang I."/>
            <person name="Ferriera S."/>
            <person name="Giovannoni S.J."/>
            <person name="Cho J.C."/>
        </authorList>
    </citation>
    <scope>NUCLEOTIDE SEQUENCE [LARGE SCALE GENOMIC DNA]</scope>
    <source>
        <strain evidence="9 10">HTCC2143</strain>
    </source>
</reference>
<dbReference type="PROSITE" id="PS00675">
    <property type="entry name" value="SIGMA54_INTERACT_1"/>
    <property type="match status" value="1"/>
</dbReference>
<dbReference type="Gene3D" id="3.30.450.20">
    <property type="entry name" value="PAS domain"/>
    <property type="match status" value="1"/>
</dbReference>
<keyword evidence="1" id="KW-0547">Nucleotide-binding</keyword>
<dbReference type="InterPro" id="IPR003593">
    <property type="entry name" value="AAA+_ATPase"/>
</dbReference>
<dbReference type="InterPro" id="IPR025944">
    <property type="entry name" value="Sigma_54_int_dom_CS"/>
</dbReference>
<evidence type="ECO:0000256" key="6">
    <source>
        <dbReference type="SAM" id="Coils"/>
    </source>
</evidence>
<dbReference type="InterPro" id="IPR058031">
    <property type="entry name" value="AAA_lid_NorR"/>
</dbReference>
<dbReference type="InterPro" id="IPR025943">
    <property type="entry name" value="Sigma_54_int_dom_ATP-bd_2"/>
</dbReference>
<dbReference type="SUPFAM" id="SSF55785">
    <property type="entry name" value="PYP-like sensor domain (PAS domain)"/>
    <property type="match status" value="1"/>
</dbReference>
<dbReference type="InterPro" id="IPR009057">
    <property type="entry name" value="Homeodomain-like_sf"/>
</dbReference>
<dbReference type="OrthoDB" id="9804019at2"/>
<dbReference type="Pfam" id="PF25601">
    <property type="entry name" value="AAA_lid_14"/>
    <property type="match status" value="1"/>
</dbReference>
<evidence type="ECO:0000313" key="9">
    <source>
        <dbReference type="EMBL" id="EAW30764.1"/>
    </source>
</evidence>
<dbReference type="GO" id="GO:0005524">
    <property type="term" value="F:ATP binding"/>
    <property type="evidence" value="ECO:0007669"/>
    <property type="project" value="UniProtKB-KW"/>
</dbReference>
<keyword evidence="10" id="KW-1185">Reference proteome</keyword>
<feature type="domain" description="PAS" evidence="8">
    <location>
        <begin position="142"/>
        <end position="194"/>
    </location>
</feature>
<evidence type="ECO:0000259" key="7">
    <source>
        <dbReference type="PROSITE" id="PS50045"/>
    </source>
</evidence>
<dbReference type="InterPro" id="IPR002078">
    <property type="entry name" value="Sigma_54_int"/>
</dbReference>
<gene>
    <name evidence="9" type="ORF">GP2143_02534</name>
</gene>
<dbReference type="PROSITE" id="PS00676">
    <property type="entry name" value="SIGMA54_INTERACT_2"/>
    <property type="match status" value="1"/>
</dbReference>
<dbReference type="Gene3D" id="3.40.50.300">
    <property type="entry name" value="P-loop containing nucleotide triphosphate hydrolases"/>
    <property type="match status" value="1"/>
</dbReference>
<dbReference type="EMBL" id="AAVT01000006">
    <property type="protein sequence ID" value="EAW30764.1"/>
    <property type="molecule type" value="Genomic_DNA"/>
</dbReference>
<evidence type="ECO:0000256" key="4">
    <source>
        <dbReference type="ARBA" id="ARBA00023125"/>
    </source>
</evidence>
<dbReference type="SMART" id="SM00091">
    <property type="entry name" value="PAS"/>
    <property type="match status" value="1"/>
</dbReference>
<keyword evidence="5" id="KW-0804">Transcription</keyword>
<dbReference type="FunFam" id="3.40.50.300:FF:000006">
    <property type="entry name" value="DNA-binding transcriptional regulator NtrC"/>
    <property type="match status" value="1"/>
</dbReference>
<dbReference type="SMART" id="SM00382">
    <property type="entry name" value="AAA"/>
    <property type="match status" value="1"/>
</dbReference>
<feature type="domain" description="Sigma-54 factor interaction" evidence="7">
    <location>
        <begin position="304"/>
        <end position="533"/>
    </location>
</feature>
<dbReference type="InterPro" id="IPR025662">
    <property type="entry name" value="Sigma_54_int_dom_ATP-bd_1"/>
</dbReference>
<dbReference type="PROSITE" id="PS50112">
    <property type="entry name" value="PAS"/>
    <property type="match status" value="1"/>
</dbReference>
<dbReference type="PANTHER" id="PTHR32071:SF117">
    <property type="entry name" value="PTS-DEPENDENT DIHYDROXYACETONE KINASE OPERON REGULATORY PROTEIN-RELATED"/>
    <property type="match status" value="1"/>
</dbReference>
<dbReference type="NCBIfam" id="TIGR00229">
    <property type="entry name" value="sensory_box"/>
    <property type="match status" value="1"/>
</dbReference>
<dbReference type="Pfam" id="PF00989">
    <property type="entry name" value="PAS"/>
    <property type="match status" value="1"/>
</dbReference>
<dbReference type="eggNOG" id="COG3829">
    <property type="taxonomic scope" value="Bacteria"/>
</dbReference>
<evidence type="ECO:0000256" key="5">
    <source>
        <dbReference type="ARBA" id="ARBA00023163"/>
    </source>
</evidence>
<dbReference type="Gene3D" id="1.10.10.60">
    <property type="entry name" value="Homeodomain-like"/>
    <property type="match status" value="1"/>
</dbReference>
<evidence type="ECO:0000256" key="1">
    <source>
        <dbReference type="ARBA" id="ARBA00022741"/>
    </source>
</evidence>
<keyword evidence="6" id="KW-0175">Coiled coil</keyword>
<dbReference type="STRING" id="247633.GP2143_02534"/>
<dbReference type="CDD" id="cd00009">
    <property type="entry name" value="AAA"/>
    <property type="match status" value="1"/>
</dbReference>
<sequence>MHDPHFFNYSATAQLVLEPFNDQIIAVNQEACRLTALDTNSLKSTRVSKLFGSNFPALIVFTQELLANGRGWSDGLLINTVGNEQRLEINGHCSQVEGECHIYLSLQPYAEIQALRKQSDAHQHYLSGISHWSRVSGIFQEFQNENQLLLEAAGEGIYGVDANGITNFVNPAAERILGYTAAEMAGRNMHAMVHHSHSDGSHFNVKDCPIFSVFHDGAVQVVEDDIFWSKFGVPIDVEYTSTPILVNGYILGAVVIFRDVSQKKAYKKALLEALAEVESLKDRLEMENAYLQEEIKSKFNHHRIIGSSAPLQNILQQIDLVAPTKATVLITGESGTGKELLARAIHESSGRSGRSLIRVNCAAIPQDLFESEFFGHVKGAFTGASSDRPGRFELADGGSIFLDEVGEIPLHLQGKLLRVLQEQEFERVGEAITRTVDVRIITATNRDLKQMVAEGLFREDLYFRLNIFPIESIPLRQRKDDIPQLTQHFLGQAAIRANKSDLRIPLHEIEKLKAYDWPGNVRELENVIERQVILIRGNIVRFNNLLSSDNNAIIEGAGADKDNKYEILTEPQLRQMEKQNIIRALHYCKGRVFGDGGAADLLSIKPTTLSSRIKKLGINTRDSLLLPSSIINKSTLGSS</sequence>
<accession>A0YEC8</accession>
<comment type="caution">
    <text evidence="9">The sequence shown here is derived from an EMBL/GenBank/DDBJ whole genome shotgun (WGS) entry which is preliminary data.</text>
</comment>
<protein>
    <submittedName>
        <fullName evidence="9">Transcriptional regulatory protein</fullName>
    </submittedName>
</protein>
<keyword evidence="2" id="KW-0067">ATP-binding</keyword>
<dbReference type="AlphaFoldDB" id="A0YEC8"/>
<organism evidence="9 10">
    <name type="scientific">marine gamma proteobacterium HTCC2143</name>
    <dbReference type="NCBI Taxonomy" id="247633"/>
    <lineage>
        <taxon>Bacteria</taxon>
        <taxon>Pseudomonadati</taxon>
        <taxon>Pseudomonadota</taxon>
        <taxon>Gammaproteobacteria</taxon>
        <taxon>Cellvibrionales</taxon>
        <taxon>Spongiibacteraceae</taxon>
        <taxon>BD1-7 clade</taxon>
    </lineage>
</organism>
<dbReference type="Proteomes" id="UP000004931">
    <property type="component" value="Unassembled WGS sequence"/>
</dbReference>
<dbReference type="GO" id="GO:0003677">
    <property type="term" value="F:DNA binding"/>
    <property type="evidence" value="ECO:0007669"/>
    <property type="project" value="UniProtKB-KW"/>
</dbReference>
<name>A0YEC8_9GAMM</name>
<dbReference type="InterPro" id="IPR013767">
    <property type="entry name" value="PAS_fold"/>
</dbReference>
<evidence type="ECO:0000259" key="8">
    <source>
        <dbReference type="PROSITE" id="PS50112"/>
    </source>
</evidence>
<evidence type="ECO:0000256" key="2">
    <source>
        <dbReference type="ARBA" id="ARBA00022840"/>
    </source>
</evidence>
<feature type="coiled-coil region" evidence="6">
    <location>
        <begin position="263"/>
        <end position="294"/>
    </location>
</feature>
<dbReference type="PROSITE" id="PS50045">
    <property type="entry name" value="SIGMA54_INTERACT_4"/>
    <property type="match status" value="1"/>
</dbReference>
<dbReference type="Pfam" id="PF00158">
    <property type="entry name" value="Sigma54_activat"/>
    <property type="match status" value="1"/>
</dbReference>
<dbReference type="PANTHER" id="PTHR32071">
    <property type="entry name" value="TRANSCRIPTIONAL REGULATORY PROTEIN"/>
    <property type="match status" value="1"/>
</dbReference>
<evidence type="ECO:0000313" key="10">
    <source>
        <dbReference type="Proteomes" id="UP000004931"/>
    </source>
</evidence>
<dbReference type="PROSITE" id="PS00688">
    <property type="entry name" value="SIGMA54_INTERACT_3"/>
    <property type="match status" value="1"/>
</dbReference>
<dbReference type="SUPFAM" id="SSF46689">
    <property type="entry name" value="Homeodomain-like"/>
    <property type="match status" value="1"/>
</dbReference>
<dbReference type="Gene3D" id="1.10.8.60">
    <property type="match status" value="1"/>
</dbReference>
<dbReference type="InterPro" id="IPR027417">
    <property type="entry name" value="P-loop_NTPase"/>
</dbReference>